<evidence type="ECO:0000313" key="3">
    <source>
        <dbReference type="EMBL" id="MDU0809439.1"/>
    </source>
</evidence>
<feature type="signal peptide" evidence="2">
    <location>
        <begin position="1"/>
        <end position="22"/>
    </location>
</feature>
<accession>A0ABU3TUG5</accession>
<comment type="caution">
    <text evidence="3">The sequence shown here is derived from an EMBL/GenBank/DDBJ whole genome shotgun (WGS) entry which is preliminary data.</text>
</comment>
<keyword evidence="1" id="KW-0472">Membrane</keyword>
<organism evidence="3 4">
    <name type="scientific">Aquirufa regiilacus</name>
    <dbReference type="NCBI Taxonomy" id="3024868"/>
    <lineage>
        <taxon>Bacteria</taxon>
        <taxon>Pseudomonadati</taxon>
        <taxon>Bacteroidota</taxon>
        <taxon>Cytophagia</taxon>
        <taxon>Cytophagales</taxon>
        <taxon>Flectobacillaceae</taxon>
        <taxon>Aquirufa</taxon>
    </lineage>
</organism>
<protein>
    <submittedName>
        <fullName evidence="3">BatD family protein</fullName>
    </submittedName>
</protein>
<keyword evidence="2" id="KW-0732">Signal</keyword>
<dbReference type="EMBL" id="JAVNWW010000005">
    <property type="protein sequence ID" value="MDU0809439.1"/>
    <property type="molecule type" value="Genomic_DNA"/>
</dbReference>
<evidence type="ECO:0000256" key="1">
    <source>
        <dbReference type="SAM" id="Phobius"/>
    </source>
</evidence>
<feature type="chain" id="PRO_5046196540" evidence="2">
    <location>
        <begin position="23"/>
        <end position="467"/>
    </location>
</feature>
<keyword evidence="4" id="KW-1185">Reference proteome</keyword>
<dbReference type="Proteomes" id="UP001249959">
    <property type="component" value="Unassembled WGS sequence"/>
</dbReference>
<dbReference type="PANTHER" id="PTHR40940:SF2">
    <property type="entry name" value="BATD"/>
    <property type="match status" value="1"/>
</dbReference>
<reference evidence="3 4" key="1">
    <citation type="submission" date="2023-09" db="EMBL/GenBank/DDBJ databases">
        <title>Aquirufa genomes.</title>
        <authorList>
            <person name="Pitt A."/>
        </authorList>
    </citation>
    <scope>NUCLEOTIDE SEQUENCE [LARGE SCALE GENOMIC DNA]</scope>
    <source>
        <strain evidence="3 4">LEOWEIH-7C</strain>
    </source>
</reference>
<gene>
    <name evidence="3" type="ORF">PQG45_10360</name>
</gene>
<sequence length="467" mass="53811">MRYILCFLLVMYMGLFLPSAEAFCQAKENISVQIGAKSISTTDQFSIQFSVTATEQLPTYRFPEINGFRKLGVSRSKASNFENEQVEQTLTFTQYYQANGPGNVLVPLLELEVNKQVFKIEPFVIVVVPGIEKQDDVSSEIQVPNTVDLANNKPFFLVRSTIDRPYVGQSFTLTMSLYVPSNNTMELSFDRNDIQIPALIQQIRPHNCWEENFNLQVERVLKVTFGGKKYTEYRFFQATYFPLDMHVIQIPSVQLRVLQKVKSTEKRPVFLKSAAFSIHPKAMPKHVLSGRVPVGRYTLVEEIDKNVAKTGDPITYRAKVLGDGNSILWDTKAVASDYFLSFNLLSTERVVFPYRDQMFGNKSDIVRIIPEQAGTFALANYFNWIYFNVDKARFDTLRSKLVLTVKGQPRDRKLDTSLEKGGIYESIEQQDSLEVQWNRWVNWRQLVNFVLIIMFGFIVFLFWRASK</sequence>
<evidence type="ECO:0000313" key="4">
    <source>
        <dbReference type="Proteomes" id="UP001249959"/>
    </source>
</evidence>
<name>A0ABU3TUG5_9BACT</name>
<proteinExistence type="predicted"/>
<dbReference type="InterPro" id="IPR025738">
    <property type="entry name" value="BatD"/>
</dbReference>
<keyword evidence="1" id="KW-0812">Transmembrane</keyword>
<feature type="transmembrane region" description="Helical" evidence="1">
    <location>
        <begin position="446"/>
        <end position="463"/>
    </location>
</feature>
<dbReference type="RefSeq" id="WP_315576830.1">
    <property type="nucleotide sequence ID" value="NZ_JARDXH010000005.1"/>
</dbReference>
<evidence type="ECO:0000256" key="2">
    <source>
        <dbReference type="SAM" id="SignalP"/>
    </source>
</evidence>
<dbReference type="Pfam" id="PF13584">
    <property type="entry name" value="BatD"/>
    <property type="match status" value="1"/>
</dbReference>
<keyword evidence="1" id="KW-1133">Transmembrane helix</keyword>
<dbReference type="PANTHER" id="PTHR40940">
    <property type="entry name" value="PROTEIN BATD-RELATED"/>
    <property type="match status" value="1"/>
</dbReference>